<comment type="caution">
    <text evidence="3">The sequence shown here is derived from an EMBL/GenBank/DDBJ whole genome shotgun (WGS) entry which is preliminary data.</text>
</comment>
<dbReference type="GO" id="GO:0043828">
    <property type="term" value="F:tRNA 2-selenouridine synthase activity"/>
    <property type="evidence" value="ECO:0007669"/>
    <property type="project" value="InterPro"/>
</dbReference>
<dbReference type="PANTHER" id="PTHR30401">
    <property type="entry name" value="TRNA 2-SELENOURIDINE SYNTHASE"/>
    <property type="match status" value="1"/>
</dbReference>
<proteinExistence type="predicted"/>
<dbReference type="PANTHER" id="PTHR30401:SF0">
    <property type="entry name" value="TRNA 2-SELENOURIDINE SYNTHASE"/>
    <property type="match status" value="1"/>
</dbReference>
<organism evidence="3 4">
    <name type="scientific">Alkalibacterium kapii</name>
    <dbReference type="NCBI Taxonomy" id="426704"/>
    <lineage>
        <taxon>Bacteria</taxon>
        <taxon>Bacillati</taxon>
        <taxon>Bacillota</taxon>
        <taxon>Bacilli</taxon>
        <taxon>Lactobacillales</taxon>
        <taxon>Carnobacteriaceae</taxon>
        <taxon>Alkalibacterium</taxon>
    </lineage>
</organism>
<dbReference type="EMBL" id="BJUY01000020">
    <property type="protein sequence ID" value="GEK91812.1"/>
    <property type="molecule type" value="Genomic_DNA"/>
</dbReference>
<dbReference type="GO" id="GO:0002098">
    <property type="term" value="P:tRNA wobble uridine modification"/>
    <property type="evidence" value="ECO:0007669"/>
    <property type="project" value="InterPro"/>
</dbReference>
<gene>
    <name evidence="3" type="ORF">AKA01nite_14340</name>
</gene>
<reference evidence="3 4" key="1">
    <citation type="submission" date="2019-07" db="EMBL/GenBank/DDBJ databases">
        <title>Whole genome shotgun sequence of Alkalibacterium kapii NBRC 103247.</title>
        <authorList>
            <person name="Hosoyama A."/>
            <person name="Uohara A."/>
            <person name="Ohji S."/>
            <person name="Ichikawa N."/>
        </authorList>
    </citation>
    <scope>NUCLEOTIDE SEQUENCE [LARGE SCALE GENOMIC DNA]</scope>
    <source>
        <strain evidence="3 4">NBRC 103247</strain>
    </source>
</reference>
<dbReference type="Gene3D" id="3.40.250.10">
    <property type="entry name" value="Rhodanese-like domain"/>
    <property type="match status" value="1"/>
</dbReference>
<dbReference type="InterPro" id="IPR017582">
    <property type="entry name" value="SelU"/>
</dbReference>
<dbReference type="InterPro" id="IPR058840">
    <property type="entry name" value="AAA_SelU"/>
</dbReference>
<dbReference type="RefSeq" id="WP_146924629.1">
    <property type="nucleotide sequence ID" value="NZ_BJUY01000020.1"/>
</dbReference>
<evidence type="ECO:0000313" key="3">
    <source>
        <dbReference type="EMBL" id="GEK91812.1"/>
    </source>
</evidence>
<protein>
    <submittedName>
        <fullName evidence="3">tRNA 2-selenouridine synthase</fullName>
    </submittedName>
</protein>
<feature type="domain" description="Rhodanese" evidence="2">
    <location>
        <begin position="14"/>
        <end position="133"/>
    </location>
</feature>
<evidence type="ECO:0000259" key="2">
    <source>
        <dbReference type="PROSITE" id="PS50206"/>
    </source>
</evidence>
<dbReference type="SMART" id="SM00450">
    <property type="entry name" value="RHOD"/>
    <property type="match status" value="1"/>
</dbReference>
<dbReference type="PROSITE" id="PS50206">
    <property type="entry name" value="RHODANESE_3"/>
    <property type="match status" value="1"/>
</dbReference>
<dbReference type="SUPFAM" id="SSF52821">
    <property type="entry name" value="Rhodanese/Cell cycle control phosphatase"/>
    <property type="match status" value="1"/>
</dbReference>
<dbReference type="AlphaFoldDB" id="A0A511AW03"/>
<dbReference type="Pfam" id="PF00581">
    <property type="entry name" value="Rhodanese"/>
    <property type="match status" value="1"/>
</dbReference>
<keyword evidence="4" id="KW-1185">Reference proteome</keyword>
<dbReference type="InterPro" id="IPR027417">
    <property type="entry name" value="P-loop_NTPase"/>
</dbReference>
<dbReference type="SUPFAM" id="SSF52540">
    <property type="entry name" value="P-loop containing nucleoside triphosphate hydrolases"/>
    <property type="match status" value="1"/>
</dbReference>
<dbReference type="NCBIfam" id="NF008750">
    <property type="entry name" value="PRK11784.1-2"/>
    <property type="match status" value="1"/>
</dbReference>
<dbReference type="Proteomes" id="UP000321662">
    <property type="component" value="Unassembled WGS sequence"/>
</dbReference>
<sequence length="343" mass="39186">MFKDVSPEELYYLKNQKHTLVDVRSPKEFEEATIPGAINIPLFSTEERALVGTIYNEEGQDAAKELGLDIFSKKLPEFIKAFKELGTPVTVFCWRGGMRSKTAATVNNLMNVPVSRLKGGIRNYRNWTKEQINSLPYPPLYVLNGHTGNGKTHILHQLKAEDYPVIDLEGMADHRGSIFGGIGRKPNNQRMFNLLLGEALLKYQDAPYILIEGESARIGKVTIPNRFYQHKEASPQLFVHLPIDERVKNILSDYSPSDHHDEVVEAFHRIKRRIHTPVAHEIEEALKNKDYHTVIKNLLIYYYDPRYDHSSNCDEELVTSIESQSVEDAIEKVKDLLSAIKKT</sequence>
<evidence type="ECO:0000256" key="1">
    <source>
        <dbReference type="ARBA" id="ARBA00023266"/>
    </source>
</evidence>
<name>A0A511AW03_9LACT</name>
<keyword evidence="1" id="KW-0711">Selenium</keyword>
<dbReference type="InterPro" id="IPR036873">
    <property type="entry name" value="Rhodanese-like_dom_sf"/>
</dbReference>
<accession>A0A511AW03</accession>
<evidence type="ECO:0000313" key="4">
    <source>
        <dbReference type="Proteomes" id="UP000321662"/>
    </source>
</evidence>
<dbReference type="InterPro" id="IPR001763">
    <property type="entry name" value="Rhodanese-like_dom"/>
</dbReference>
<dbReference type="Pfam" id="PF26341">
    <property type="entry name" value="AAA_SelU"/>
    <property type="match status" value="1"/>
</dbReference>
<dbReference type="OrthoDB" id="9808735at2"/>
<dbReference type="NCBIfam" id="TIGR03167">
    <property type="entry name" value="tRNA_sel_U_synt"/>
    <property type="match status" value="1"/>
</dbReference>